<organism evidence="3 4">
    <name type="scientific">Clarias magur</name>
    <name type="common">Asian catfish</name>
    <name type="synonym">Macropteronotus magur</name>
    <dbReference type="NCBI Taxonomy" id="1594786"/>
    <lineage>
        <taxon>Eukaryota</taxon>
        <taxon>Metazoa</taxon>
        <taxon>Chordata</taxon>
        <taxon>Craniata</taxon>
        <taxon>Vertebrata</taxon>
        <taxon>Euteleostomi</taxon>
        <taxon>Actinopterygii</taxon>
        <taxon>Neopterygii</taxon>
        <taxon>Teleostei</taxon>
        <taxon>Ostariophysi</taxon>
        <taxon>Siluriformes</taxon>
        <taxon>Clariidae</taxon>
        <taxon>Clarias</taxon>
    </lineage>
</organism>
<dbReference type="SUPFAM" id="SSF57756">
    <property type="entry name" value="Retrovirus zinc finger-like domains"/>
    <property type="match status" value="1"/>
</dbReference>
<sequence>MKCIDFWEENWVCILQRLSIPGQRTMFSHGEFRLITEKTKHSMVSWRAFQQRVKEAFPVKMDMTKIAMCKQQPGESVSQYLTRLTEVHDANSGLERSADMSVAAITPYEAHLRNSFVNGLQEDIAQKVRNTCVGWDTGKLGLIEQHAVHAEKLVAQEKDKRSKKEDQSHSAQLAMLQMVKQTAGIQYRRCGRGRGGRGRGRTDGCFVCGSEHHWFRDCPRRSRGEGKSSEEQNGN</sequence>
<evidence type="ECO:0000313" key="4">
    <source>
        <dbReference type="Proteomes" id="UP000727407"/>
    </source>
</evidence>
<dbReference type="InterPro" id="IPR036875">
    <property type="entry name" value="Znf_CCHC_sf"/>
</dbReference>
<dbReference type="Proteomes" id="UP000727407">
    <property type="component" value="Unassembled WGS sequence"/>
</dbReference>
<keyword evidence="1" id="KW-0479">Metal-binding</keyword>
<dbReference type="InterPro" id="IPR001878">
    <property type="entry name" value="Znf_CCHC"/>
</dbReference>
<keyword evidence="1" id="KW-0863">Zinc-finger</keyword>
<feature type="domain" description="CCHC-type" evidence="2">
    <location>
        <begin position="205"/>
        <end position="220"/>
    </location>
</feature>
<comment type="caution">
    <text evidence="3">The sequence shown here is derived from an EMBL/GenBank/DDBJ whole genome shotgun (WGS) entry which is preliminary data.</text>
</comment>
<proteinExistence type="predicted"/>
<dbReference type="OrthoDB" id="8960550at2759"/>
<dbReference type="AlphaFoldDB" id="A0A8J4UNH8"/>
<keyword evidence="4" id="KW-1185">Reference proteome</keyword>
<name>A0A8J4UNH8_CLAMG</name>
<accession>A0A8J4UNH8</accession>
<evidence type="ECO:0000313" key="3">
    <source>
        <dbReference type="EMBL" id="KAF5907044.1"/>
    </source>
</evidence>
<protein>
    <recommendedName>
        <fullName evidence="2">CCHC-type domain-containing protein</fullName>
    </recommendedName>
</protein>
<dbReference type="GO" id="GO:0008270">
    <property type="term" value="F:zinc ion binding"/>
    <property type="evidence" value="ECO:0007669"/>
    <property type="project" value="UniProtKB-KW"/>
</dbReference>
<dbReference type="GO" id="GO:0003676">
    <property type="term" value="F:nucleic acid binding"/>
    <property type="evidence" value="ECO:0007669"/>
    <property type="project" value="InterPro"/>
</dbReference>
<dbReference type="InterPro" id="IPR050462">
    <property type="entry name" value="Retroviral_Gag-Pol_poly"/>
</dbReference>
<reference evidence="3" key="1">
    <citation type="submission" date="2020-07" db="EMBL/GenBank/DDBJ databases">
        <title>Clarias magur genome sequencing, assembly and annotation.</title>
        <authorList>
            <person name="Kushwaha B."/>
            <person name="Kumar R."/>
            <person name="Das P."/>
            <person name="Joshi C.G."/>
            <person name="Kumar D."/>
            <person name="Nagpure N.S."/>
            <person name="Pandey M."/>
            <person name="Agarwal S."/>
            <person name="Srivastava S."/>
            <person name="Singh M."/>
            <person name="Sahoo L."/>
            <person name="Jayasankar P."/>
            <person name="Meher P.K."/>
            <person name="Koringa P.G."/>
            <person name="Iquebal M.A."/>
            <person name="Das S.P."/>
            <person name="Bit A."/>
            <person name="Patnaik S."/>
            <person name="Patel N."/>
            <person name="Shah T.M."/>
            <person name="Hinsu A."/>
            <person name="Jena J.K."/>
        </authorList>
    </citation>
    <scope>NUCLEOTIDE SEQUENCE</scope>
    <source>
        <strain evidence="3">CIFAMagur01</strain>
        <tissue evidence="3">Testis</tissue>
    </source>
</reference>
<keyword evidence="1" id="KW-0862">Zinc</keyword>
<dbReference type="Gene3D" id="4.10.60.10">
    <property type="entry name" value="Zinc finger, CCHC-type"/>
    <property type="match status" value="1"/>
</dbReference>
<dbReference type="PROSITE" id="PS50158">
    <property type="entry name" value="ZF_CCHC"/>
    <property type="match status" value="1"/>
</dbReference>
<evidence type="ECO:0000259" key="2">
    <source>
        <dbReference type="PROSITE" id="PS50158"/>
    </source>
</evidence>
<gene>
    <name evidence="3" type="ORF">DAT39_003232</name>
</gene>
<evidence type="ECO:0000256" key="1">
    <source>
        <dbReference type="PROSITE-ProRule" id="PRU00047"/>
    </source>
</evidence>
<dbReference type="EMBL" id="QNUK01000025">
    <property type="protein sequence ID" value="KAF5907044.1"/>
    <property type="molecule type" value="Genomic_DNA"/>
</dbReference>
<dbReference type="PANTHER" id="PTHR33166">
    <property type="entry name" value="GAG_P30 DOMAIN-CONTAINING PROTEIN"/>
    <property type="match status" value="1"/>
</dbReference>